<proteinExistence type="inferred from homology"/>
<dbReference type="PROSITE" id="PS00061">
    <property type="entry name" value="ADH_SHORT"/>
    <property type="match status" value="1"/>
</dbReference>
<dbReference type="SUPFAM" id="SSF51735">
    <property type="entry name" value="NAD(P)-binding Rossmann-fold domains"/>
    <property type="match status" value="1"/>
</dbReference>
<comment type="function">
    <text evidence="7">Catalyzes the formation of 4-diphosphocytidyl-2-C-methyl-D-erythritol from CTP and 2-C-methyl-D-erythritol 4-phosphate (MEP).</text>
</comment>
<evidence type="ECO:0000313" key="8">
    <source>
        <dbReference type="EMBL" id="AMW31981.1"/>
    </source>
</evidence>
<feature type="site" description="Positions MEP for the nucleophilic attack" evidence="7">
    <location>
        <position position="215"/>
    </location>
</feature>
<keyword evidence="9" id="KW-1185">Reference proteome</keyword>
<dbReference type="Gene3D" id="3.90.550.10">
    <property type="entry name" value="Spore Coat Polysaccharide Biosynthesis Protein SpsA, Chain A"/>
    <property type="match status" value="1"/>
</dbReference>
<dbReference type="PRINTS" id="PR00081">
    <property type="entry name" value="GDHRDH"/>
</dbReference>
<comment type="pathway">
    <text evidence="2 7">Isoprenoid biosynthesis; isopentenyl diphosphate biosynthesis via DXP pathway; isopentenyl diphosphate from 1-deoxy-D-xylulose 5-phosphate: step 2/6.</text>
</comment>
<dbReference type="KEGG" id="fia:NA23_00555"/>
<feature type="site" description="Transition state stabilizer" evidence="7">
    <location>
        <position position="23"/>
    </location>
</feature>
<evidence type="ECO:0000256" key="4">
    <source>
        <dbReference type="ARBA" id="ARBA00022679"/>
    </source>
</evidence>
<dbReference type="CDD" id="cd05233">
    <property type="entry name" value="SDR_c"/>
    <property type="match status" value="1"/>
</dbReference>
<dbReference type="InterPro" id="IPR012115">
    <property type="entry name" value="CDP-ribitol_syn"/>
</dbReference>
<dbReference type="NCBIfam" id="TIGR00453">
    <property type="entry name" value="ispD"/>
    <property type="match status" value="1"/>
</dbReference>
<dbReference type="InterPro" id="IPR029044">
    <property type="entry name" value="Nucleotide-diphossugar_trans"/>
</dbReference>
<evidence type="ECO:0000256" key="6">
    <source>
        <dbReference type="ARBA" id="ARBA00023229"/>
    </source>
</evidence>
<dbReference type="Proteomes" id="UP000093740">
    <property type="component" value="Chromosome"/>
</dbReference>
<keyword evidence="6 7" id="KW-0414">Isoprene biosynthesis</keyword>
<dbReference type="CDD" id="cd02516">
    <property type="entry name" value="CDP-ME_synthetase"/>
    <property type="match status" value="1"/>
</dbReference>
<dbReference type="InterPro" id="IPR001228">
    <property type="entry name" value="IspD"/>
</dbReference>
<feature type="site" description="Positions MEP for the nucleophilic attack" evidence="7">
    <location>
        <position position="158"/>
    </location>
</feature>
<evidence type="ECO:0000256" key="5">
    <source>
        <dbReference type="ARBA" id="ARBA00022695"/>
    </source>
</evidence>
<dbReference type="PIRSF" id="PIRSF036586">
    <property type="entry name" value="CDP-ribitol_syn"/>
    <property type="match status" value="1"/>
</dbReference>
<dbReference type="InterPro" id="IPR034683">
    <property type="entry name" value="IspD/TarI"/>
</dbReference>
<dbReference type="Pfam" id="PF13561">
    <property type="entry name" value="adh_short_C2"/>
    <property type="match status" value="1"/>
</dbReference>
<organism evidence="8 9">
    <name type="scientific">Fervidobacterium islandicum</name>
    <dbReference type="NCBI Taxonomy" id="2423"/>
    <lineage>
        <taxon>Bacteria</taxon>
        <taxon>Thermotogati</taxon>
        <taxon>Thermotogota</taxon>
        <taxon>Thermotogae</taxon>
        <taxon>Thermotogales</taxon>
        <taxon>Fervidobacteriaceae</taxon>
        <taxon>Fervidobacterium</taxon>
    </lineage>
</organism>
<dbReference type="Gene3D" id="3.40.50.720">
    <property type="entry name" value="NAD(P)-binding Rossmann-like Domain"/>
    <property type="match status" value="1"/>
</dbReference>
<dbReference type="GO" id="GO:0019288">
    <property type="term" value="P:isopentenyl diphosphate biosynthetic process, methylerythritol 4-phosphate pathway"/>
    <property type="evidence" value="ECO:0007669"/>
    <property type="project" value="UniProtKB-UniRule"/>
</dbReference>
<dbReference type="SUPFAM" id="SSF53448">
    <property type="entry name" value="Nucleotide-diphospho-sugar transferases"/>
    <property type="match status" value="1"/>
</dbReference>
<feature type="site" description="Transition state stabilizer" evidence="7">
    <location>
        <position position="16"/>
    </location>
</feature>
<dbReference type="InterPro" id="IPR050088">
    <property type="entry name" value="IspD/TarI_cytidylyltransf_bact"/>
</dbReference>
<dbReference type="EC" id="2.7.7.60" evidence="7"/>
<dbReference type="EMBL" id="CP014334">
    <property type="protein sequence ID" value="AMW31981.1"/>
    <property type="molecule type" value="Genomic_DNA"/>
</dbReference>
<comment type="similarity">
    <text evidence="3 7">Belongs to the IspD/TarI cytidylyltransferase family. IspD subfamily.</text>
</comment>
<protein>
    <recommendedName>
        <fullName evidence="7">2-C-methyl-D-erythritol 4-phosphate cytidylyltransferase</fullName>
        <ecNumber evidence="7">2.7.7.60</ecNumber>
    </recommendedName>
    <alternativeName>
        <fullName evidence="7">4-diphosphocytidyl-2C-methyl-D-erythritol synthase</fullName>
    </alternativeName>
    <alternativeName>
        <fullName evidence="7">MEP cytidylyltransferase</fullName>
        <shortName evidence="7">MCT</shortName>
    </alternativeName>
</protein>
<dbReference type="PANTHER" id="PTHR32125:SF4">
    <property type="entry name" value="2-C-METHYL-D-ERYTHRITOL 4-PHOSPHATE CYTIDYLYLTRANSFERASE, CHLOROPLASTIC"/>
    <property type="match status" value="1"/>
</dbReference>
<comment type="catalytic activity">
    <reaction evidence="1 7">
        <text>2-C-methyl-D-erythritol 4-phosphate + CTP + H(+) = 4-CDP-2-C-methyl-D-erythritol + diphosphate</text>
        <dbReference type="Rhea" id="RHEA:13429"/>
        <dbReference type="ChEBI" id="CHEBI:15378"/>
        <dbReference type="ChEBI" id="CHEBI:33019"/>
        <dbReference type="ChEBI" id="CHEBI:37563"/>
        <dbReference type="ChEBI" id="CHEBI:57823"/>
        <dbReference type="ChEBI" id="CHEBI:58262"/>
        <dbReference type="EC" id="2.7.7.60"/>
    </reaction>
</comment>
<name>A0AAI8GCF2_FERIS</name>
<dbReference type="InterPro" id="IPR002347">
    <property type="entry name" value="SDR_fam"/>
</dbReference>
<dbReference type="InterPro" id="IPR036291">
    <property type="entry name" value="NAD(P)-bd_dom_sf"/>
</dbReference>
<evidence type="ECO:0000256" key="3">
    <source>
        <dbReference type="ARBA" id="ARBA00009789"/>
    </source>
</evidence>
<evidence type="ECO:0000256" key="1">
    <source>
        <dbReference type="ARBA" id="ARBA00001282"/>
    </source>
</evidence>
<dbReference type="Pfam" id="PF01128">
    <property type="entry name" value="IspD"/>
    <property type="match status" value="1"/>
</dbReference>
<dbReference type="PANTHER" id="PTHR32125">
    <property type="entry name" value="2-C-METHYL-D-ERYTHRITOL 4-PHOSPHATE CYTIDYLYLTRANSFERASE, CHLOROPLASTIC"/>
    <property type="match status" value="1"/>
</dbReference>
<evidence type="ECO:0000256" key="7">
    <source>
        <dbReference type="HAMAP-Rule" id="MF_00108"/>
    </source>
</evidence>
<evidence type="ECO:0000313" key="9">
    <source>
        <dbReference type="Proteomes" id="UP000093740"/>
    </source>
</evidence>
<dbReference type="FunFam" id="3.90.550.10:FF:000003">
    <property type="entry name" value="2-C-methyl-D-erythritol 4-phosphate cytidylyltransferase"/>
    <property type="match status" value="1"/>
</dbReference>
<dbReference type="InterPro" id="IPR020904">
    <property type="entry name" value="Sc_DH/Rdtase_CS"/>
</dbReference>
<gene>
    <name evidence="7 8" type="primary">ispD</name>
    <name evidence="8" type="ORF">NA23_00555</name>
</gene>
<keyword evidence="5 7" id="KW-0548">Nucleotidyltransferase</keyword>
<dbReference type="GO" id="GO:0050518">
    <property type="term" value="F:2-C-methyl-D-erythritol 4-phosphate cytidylyltransferase activity"/>
    <property type="evidence" value="ECO:0007669"/>
    <property type="project" value="UniProtKB-UniRule"/>
</dbReference>
<evidence type="ECO:0000256" key="2">
    <source>
        <dbReference type="ARBA" id="ARBA00004787"/>
    </source>
</evidence>
<accession>A0AAI8GCF2</accession>
<dbReference type="AlphaFoldDB" id="A0AAI8GCF2"/>
<dbReference type="RefSeq" id="WP_033191490.1">
    <property type="nucleotide sequence ID" value="NZ_CP014334.2"/>
</dbReference>
<dbReference type="PROSITE" id="PS01295">
    <property type="entry name" value="ISPD"/>
    <property type="match status" value="1"/>
</dbReference>
<sequence length="464" mass="52274">MKKTYVIILAAGSSTRFGGEIPKQFSKLAGKLVIEHTIDIFENHPLIDEIIIVVNPQFRFYVEEIVTKNNFRKVKKILNGGKTRQESSKIGVFSIDDDDDDAYVLIHDAVRPFVSDKTISEVIRMLYEYESVDVAIDATDTVIMRDETGTVVRDIPDRSKLMLGQTPQGFRLSVIKEAYKRFEENPLKVTDDCGLVVGYGLGRVGIVKGERFNIKITYPEDLYLADKIFQVKRYLLTQDVSHFDSLSEKVVCVFGGTSGIGKSIVEMARSYGAHAYGFSRRTGVDVKNAESVRKALEEVHNKHGQIHYVVNTAAIMNLGTIEAREYDSIKEEIEVNYLGSIVVAKESYRFLRETRGMLLLFASSSYTRGRELYSIYSSTKAAIVNLAQALANEWSATGIKVNVINPERTDTELRRKNFGYEDSSMLLSPEHVARISLSVLLSDLNGQVVDVRRHDYTEGFDLNI</sequence>
<dbReference type="InterPro" id="IPR018294">
    <property type="entry name" value="ISPD_synthase_CS"/>
</dbReference>
<reference evidence="8 9" key="1">
    <citation type="journal article" date="2015" name="Stand. Genomic Sci.">
        <title>Genome sequence of a native-feather degrading extremely thermophilic Eubacterium, Fervidobacterium islandicum AW-1.</title>
        <authorList>
            <person name="Lee Y.J."/>
            <person name="Jeong H."/>
            <person name="Park G.S."/>
            <person name="Kwak Y."/>
            <person name="Lee S.J."/>
            <person name="Lee S.J."/>
            <person name="Park M.K."/>
            <person name="Kim J.Y."/>
            <person name="Kang H.K."/>
            <person name="Shin J.H."/>
            <person name="Lee D.W."/>
        </authorList>
    </citation>
    <scope>NUCLEOTIDE SEQUENCE [LARGE SCALE GENOMIC DNA]</scope>
    <source>
        <strain evidence="8 9">AW-1</strain>
    </source>
</reference>
<keyword evidence="4 7" id="KW-0808">Transferase</keyword>
<dbReference type="HAMAP" id="MF_00108">
    <property type="entry name" value="IspD"/>
    <property type="match status" value="1"/>
</dbReference>